<dbReference type="Pfam" id="PF08388">
    <property type="entry name" value="GIIM"/>
    <property type="match status" value="1"/>
</dbReference>
<proteinExistence type="predicted"/>
<reference evidence="2 3" key="1">
    <citation type="submission" date="2018-05" db="EMBL/GenBank/DDBJ databases">
        <title>Draft genome of Methanospirillum stamsii Pt1.</title>
        <authorList>
            <person name="Dueholm M.S."/>
            <person name="Nielsen P.H."/>
            <person name="Bakmann L.F."/>
            <person name="Otzen D.E."/>
        </authorList>
    </citation>
    <scope>NUCLEOTIDE SEQUENCE [LARGE SCALE GENOMIC DNA]</scope>
    <source>
        <strain evidence="2 3">Pt1</strain>
    </source>
</reference>
<evidence type="ECO:0000259" key="1">
    <source>
        <dbReference type="Pfam" id="PF08388"/>
    </source>
</evidence>
<name>A0A2V2NES0_9EURY</name>
<evidence type="ECO:0000313" key="2">
    <source>
        <dbReference type="EMBL" id="PWR74908.1"/>
    </source>
</evidence>
<organism evidence="2 3">
    <name type="scientific">Methanospirillum stamsii</name>
    <dbReference type="NCBI Taxonomy" id="1277351"/>
    <lineage>
        <taxon>Archaea</taxon>
        <taxon>Methanobacteriati</taxon>
        <taxon>Methanobacteriota</taxon>
        <taxon>Stenosarchaea group</taxon>
        <taxon>Methanomicrobia</taxon>
        <taxon>Methanomicrobiales</taxon>
        <taxon>Methanospirillaceae</taxon>
        <taxon>Methanospirillum</taxon>
    </lineage>
</organism>
<evidence type="ECO:0000313" key="3">
    <source>
        <dbReference type="Proteomes" id="UP000245934"/>
    </source>
</evidence>
<protein>
    <recommendedName>
        <fullName evidence="1">Group II intron maturase-specific domain-containing protein</fullName>
    </recommendedName>
</protein>
<keyword evidence="3" id="KW-1185">Reference proteome</keyword>
<sequence length="55" mass="6660">MIISWRRITSLTLYHKHAVSSDEFYRLDHIVKGMLYSCVKRRLSNKGKHGITYWY</sequence>
<gene>
    <name evidence="2" type="ORF">DLD82_06680</name>
</gene>
<dbReference type="Proteomes" id="UP000245934">
    <property type="component" value="Unassembled WGS sequence"/>
</dbReference>
<dbReference type="InterPro" id="IPR013597">
    <property type="entry name" value="Mat_intron_G2"/>
</dbReference>
<dbReference type="EMBL" id="QGMZ01000014">
    <property type="protein sequence ID" value="PWR74908.1"/>
    <property type="molecule type" value="Genomic_DNA"/>
</dbReference>
<accession>A0A2V2NES0</accession>
<feature type="domain" description="Group II intron maturase-specific" evidence="1">
    <location>
        <begin position="14"/>
        <end position="51"/>
    </location>
</feature>
<comment type="caution">
    <text evidence="2">The sequence shown here is derived from an EMBL/GenBank/DDBJ whole genome shotgun (WGS) entry which is preliminary data.</text>
</comment>
<dbReference type="AlphaFoldDB" id="A0A2V2NES0"/>